<name>A0AAD9QD31_ACRCE</name>
<evidence type="ECO:0000313" key="2">
    <source>
        <dbReference type="EMBL" id="KAK2559094.1"/>
    </source>
</evidence>
<feature type="region of interest" description="Disordered" evidence="1">
    <location>
        <begin position="191"/>
        <end position="210"/>
    </location>
</feature>
<evidence type="ECO:0000313" key="3">
    <source>
        <dbReference type="Proteomes" id="UP001249851"/>
    </source>
</evidence>
<reference evidence="2" key="1">
    <citation type="journal article" date="2023" name="G3 (Bethesda)">
        <title>Whole genome assembly and annotation of the endangered Caribbean coral Acropora cervicornis.</title>
        <authorList>
            <person name="Selwyn J.D."/>
            <person name="Vollmer S.V."/>
        </authorList>
    </citation>
    <scope>NUCLEOTIDE SEQUENCE</scope>
    <source>
        <strain evidence="2">K2</strain>
    </source>
</reference>
<proteinExistence type="predicted"/>
<dbReference type="Proteomes" id="UP001249851">
    <property type="component" value="Unassembled WGS sequence"/>
</dbReference>
<comment type="caution">
    <text evidence="2">The sequence shown here is derived from an EMBL/GenBank/DDBJ whole genome shotgun (WGS) entry which is preliminary data.</text>
</comment>
<accession>A0AAD9QD31</accession>
<evidence type="ECO:0000256" key="1">
    <source>
        <dbReference type="SAM" id="MobiDB-lite"/>
    </source>
</evidence>
<dbReference type="EMBL" id="JARQWQ010000041">
    <property type="protein sequence ID" value="KAK2559094.1"/>
    <property type="molecule type" value="Genomic_DNA"/>
</dbReference>
<gene>
    <name evidence="2" type="ORF">P5673_018211</name>
</gene>
<organism evidence="2 3">
    <name type="scientific">Acropora cervicornis</name>
    <name type="common">Staghorn coral</name>
    <dbReference type="NCBI Taxonomy" id="6130"/>
    <lineage>
        <taxon>Eukaryota</taxon>
        <taxon>Metazoa</taxon>
        <taxon>Cnidaria</taxon>
        <taxon>Anthozoa</taxon>
        <taxon>Hexacorallia</taxon>
        <taxon>Scleractinia</taxon>
        <taxon>Astrocoeniina</taxon>
        <taxon>Acroporidae</taxon>
        <taxon>Acropora</taxon>
    </lineage>
</organism>
<reference evidence="2" key="2">
    <citation type="journal article" date="2023" name="Science">
        <title>Genomic signatures of disease resistance in endangered staghorn corals.</title>
        <authorList>
            <person name="Vollmer S.V."/>
            <person name="Selwyn J.D."/>
            <person name="Despard B.A."/>
            <person name="Roesel C.L."/>
        </authorList>
    </citation>
    <scope>NUCLEOTIDE SEQUENCE</scope>
    <source>
        <strain evidence="2">K2</strain>
    </source>
</reference>
<dbReference type="AlphaFoldDB" id="A0AAD9QD31"/>
<protein>
    <submittedName>
        <fullName evidence="2">Uncharacterized protein</fullName>
    </submittedName>
</protein>
<sequence length="210" mass="24101">MVADAHLRKLRELNIIKGDATSLMDSARRIKDAKQVLTSINCRYAVRLDNEDMILMLMRKLPGKNGNRLRLLGQVRFGDFLNFIQKRADRLNNHFGQKLKLSLPQYAREGRRARDGQGHPERLRHFVSQHSTTHRRGPSVQDQLPSSAITVLVHLQFGSVRALKVHSLNNDCELDISQRITQRDSLAEARIREETPSPYSSSQLTDHHRP</sequence>
<keyword evidence="3" id="KW-1185">Reference proteome</keyword>